<reference evidence="3 4" key="1">
    <citation type="submission" date="2017-02" db="EMBL/GenBank/DDBJ databases">
        <authorList>
            <person name="Peterson S.W."/>
        </authorList>
    </citation>
    <scope>NUCLEOTIDE SEQUENCE [LARGE SCALE GENOMIC DNA]</scope>
    <source>
        <strain evidence="3 4">USBA 369</strain>
    </source>
</reference>
<gene>
    <name evidence="3" type="ORF">SAMN05428963_12022</name>
</gene>
<dbReference type="EMBL" id="FUXL01000020">
    <property type="protein sequence ID" value="SKA36045.1"/>
    <property type="molecule type" value="Genomic_DNA"/>
</dbReference>
<dbReference type="InterPro" id="IPR018639">
    <property type="entry name" value="DUF2062"/>
</dbReference>
<evidence type="ECO:0000313" key="3">
    <source>
        <dbReference type="EMBL" id="SKA36045.1"/>
    </source>
</evidence>
<dbReference type="Pfam" id="PF09835">
    <property type="entry name" value="DUF2062"/>
    <property type="match status" value="1"/>
</dbReference>
<dbReference type="PANTHER" id="PTHR40547">
    <property type="entry name" value="SLL0298 PROTEIN"/>
    <property type="match status" value="1"/>
</dbReference>
<evidence type="ECO:0000259" key="2">
    <source>
        <dbReference type="Pfam" id="PF09835"/>
    </source>
</evidence>
<feature type="domain" description="DUF2062" evidence="2">
    <location>
        <begin position="9"/>
        <end position="155"/>
    </location>
</feature>
<sequence length="177" mass="19646">MWPRRSWQRSFSYFKKRVLRLNATPHAIAAGFAAGVFASFTPFIGFHFVMSFVIAYLLAGNLAAAALGTVIGNPVTFPAIWASTYEIGRLVLAPDILSRAPENFGHLLRHLDFFALWQPLLKPMLIGAFIEGGVVALIAYGIVYWAVRRFRRHRARRILARRGGVANIAALDPDPAP</sequence>
<keyword evidence="1" id="KW-0472">Membrane</keyword>
<protein>
    <recommendedName>
        <fullName evidence="2">DUF2062 domain-containing protein</fullName>
    </recommendedName>
</protein>
<feature type="transmembrane region" description="Helical" evidence="1">
    <location>
        <begin position="21"/>
        <end position="40"/>
    </location>
</feature>
<dbReference type="STRING" id="1365950.SAMN05428963_12022"/>
<evidence type="ECO:0000256" key="1">
    <source>
        <dbReference type="SAM" id="Phobius"/>
    </source>
</evidence>
<evidence type="ECO:0000313" key="4">
    <source>
        <dbReference type="Proteomes" id="UP000190135"/>
    </source>
</evidence>
<keyword evidence="4" id="KW-1185">Reference proteome</keyword>
<organism evidence="3 4">
    <name type="scientific">Consotaella salsifontis</name>
    <dbReference type="NCBI Taxonomy" id="1365950"/>
    <lineage>
        <taxon>Bacteria</taxon>
        <taxon>Pseudomonadati</taxon>
        <taxon>Pseudomonadota</taxon>
        <taxon>Alphaproteobacteria</taxon>
        <taxon>Hyphomicrobiales</taxon>
        <taxon>Aurantimonadaceae</taxon>
        <taxon>Consotaella</taxon>
    </lineage>
</organism>
<dbReference type="PANTHER" id="PTHR40547:SF1">
    <property type="entry name" value="SLL0298 PROTEIN"/>
    <property type="match status" value="1"/>
</dbReference>
<accession>A0A1T4T6C3</accession>
<feature type="transmembrane region" description="Helical" evidence="1">
    <location>
        <begin position="124"/>
        <end position="147"/>
    </location>
</feature>
<dbReference type="Proteomes" id="UP000190135">
    <property type="component" value="Unassembled WGS sequence"/>
</dbReference>
<proteinExistence type="predicted"/>
<keyword evidence="1" id="KW-1133">Transmembrane helix</keyword>
<keyword evidence="1" id="KW-0812">Transmembrane</keyword>
<feature type="transmembrane region" description="Helical" evidence="1">
    <location>
        <begin position="46"/>
        <end position="67"/>
    </location>
</feature>
<name>A0A1T4T6C3_9HYPH</name>
<dbReference type="AlphaFoldDB" id="A0A1T4T6C3"/>